<evidence type="ECO:0000313" key="4">
    <source>
        <dbReference type="Proteomes" id="UP000749471"/>
    </source>
</evidence>
<organism evidence="3 4">
    <name type="scientific">Tissierella simiarum</name>
    <dbReference type="NCBI Taxonomy" id="2841534"/>
    <lineage>
        <taxon>Bacteria</taxon>
        <taxon>Bacillati</taxon>
        <taxon>Bacillota</taxon>
        <taxon>Tissierellia</taxon>
        <taxon>Tissierellales</taxon>
        <taxon>Tissierellaceae</taxon>
        <taxon>Tissierella</taxon>
    </lineage>
</organism>
<reference evidence="3 4" key="1">
    <citation type="submission" date="2021-06" db="EMBL/GenBank/DDBJ databases">
        <authorList>
            <person name="Sun Q."/>
            <person name="Li D."/>
        </authorList>
    </citation>
    <scope>NUCLEOTIDE SEQUENCE [LARGE SCALE GENOMIC DNA]</scope>
    <source>
        <strain evidence="3 4">MSJ-40</strain>
    </source>
</reference>
<keyword evidence="4" id="KW-1185">Reference proteome</keyword>
<dbReference type="RefSeq" id="WP_216518903.1">
    <property type="nucleotide sequence ID" value="NZ_JAHLPM010000006.1"/>
</dbReference>
<dbReference type="PROSITE" id="PS01124">
    <property type="entry name" value="HTH_ARAC_FAMILY_2"/>
    <property type="match status" value="1"/>
</dbReference>
<evidence type="ECO:0000259" key="2">
    <source>
        <dbReference type="PROSITE" id="PS01124"/>
    </source>
</evidence>
<keyword evidence="1" id="KW-0238">DNA-binding</keyword>
<dbReference type="PANTHER" id="PTHR43280">
    <property type="entry name" value="ARAC-FAMILY TRANSCRIPTIONAL REGULATOR"/>
    <property type="match status" value="1"/>
</dbReference>
<dbReference type="PANTHER" id="PTHR43280:SF2">
    <property type="entry name" value="HTH-TYPE TRANSCRIPTIONAL REGULATOR EXSA"/>
    <property type="match status" value="1"/>
</dbReference>
<evidence type="ECO:0000256" key="1">
    <source>
        <dbReference type="ARBA" id="ARBA00023125"/>
    </source>
</evidence>
<feature type="domain" description="HTH araC/xylS-type" evidence="2">
    <location>
        <begin position="161"/>
        <end position="258"/>
    </location>
</feature>
<sequence length="264" mass="30888">MFNTDLNQLYKNKLIIFDAKDHITFLTDKVDTHYHRHNYIQITIGVEKNFHITIEKDSIYTKGIILDSNTDHKLHGYNEWQLYLLINPESIFGETIKKNLLKENKVYMIKEEKINSIMELNIQLIAEITNSLEYNKFIKKLKETLGISNYNVEHTIDNRIQEVLNYIEDHPLDMLSVKELSNIVFLSESRLSHLFKEEIGISLTSYILHEKLEKAFYLIFNGSNITNASIEAGFSSSSHFTQTVRDKLGMPPRIITKNSRYLKV</sequence>
<dbReference type="Pfam" id="PF12833">
    <property type="entry name" value="HTH_18"/>
    <property type="match status" value="1"/>
</dbReference>
<dbReference type="Proteomes" id="UP000749471">
    <property type="component" value="Unassembled WGS sequence"/>
</dbReference>
<comment type="caution">
    <text evidence="3">The sequence shown here is derived from an EMBL/GenBank/DDBJ whole genome shotgun (WGS) entry which is preliminary data.</text>
</comment>
<accession>A0ABS6E795</accession>
<gene>
    <name evidence="3" type="ORF">KQI42_08770</name>
</gene>
<dbReference type="SMART" id="SM00342">
    <property type="entry name" value="HTH_ARAC"/>
    <property type="match status" value="1"/>
</dbReference>
<dbReference type="InterPro" id="IPR018060">
    <property type="entry name" value="HTH_AraC"/>
</dbReference>
<name>A0ABS6E795_9FIRM</name>
<dbReference type="EMBL" id="JAHLPM010000006">
    <property type="protein sequence ID" value="MBU5438098.1"/>
    <property type="molecule type" value="Genomic_DNA"/>
</dbReference>
<proteinExistence type="predicted"/>
<protein>
    <submittedName>
        <fullName evidence="3">AraC family transcriptional regulator</fullName>
    </submittedName>
</protein>
<evidence type="ECO:0000313" key="3">
    <source>
        <dbReference type="EMBL" id="MBU5438098.1"/>
    </source>
</evidence>